<dbReference type="Pfam" id="PF00563">
    <property type="entry name" value="EAL"/>
    <property type="match status" value="1"/>
</dbReference>
<evidence type="ECO:0000256" key="8">
    <source>
        <dbReference type="ARBA" id="ARBA00023136"/>
    </source>
</evidence>
<dbReference type="Proteomes" id="UP000266327">
    <property type="component" value="Unassembled WGS sequence"/>
</dbReference>
<keyword evidence="3" id="KW-1003">Cell membrane</keyword>
<dbReference type="SMART" id="SM00052">
    <property type="entry name" value="EAL"/>
    <property type="match status" value="1"/>
</dbReference>
<dbReference type="GO" id="GO:0005886">
    <property type="term" value="C:plasma membrane"/>
    <property type="evidence" value="ECO:0007669"/>
    <property type="project" value="UniProtKB-SubCell"/>
</dbReference>
<comment type="catalytic activity">
    <reaction evidence="9">
        <text>3',3'-c-di-GMP + H2O = 5'-phosphoguanylyl(3'-&gt;5')guanosine + H(+)</text>
        <dbReference type="Rhea" id="RHEA:24902"/>
        <dbReference type="ChEBI" id="CHEBI:15377"/>
        <dbReference type="ChEBI" id="CHEBI:15378"/>
        <dbReference type="ChEBI" id="CHEBI:58754"/>
        <dbReference type="ChEBI" id="CHEBI:58805"/>
        <dbReference type="EC" id="3.1.4.52"/>
    </reaction>
</comment>
<evidence type="ECO:0000256" key="9">
    <source>
        <dbReference type="ARBA" id="ARBA00034290"/>
    </source>
</evidence>
<keyword evidence="5 10" id="KW-0812">Transmembrane</keyword>
<keyword evidence="6" id="KW-0378">Hydrolase</keyword>
<dbReference type="PANTHER" id="PTHR33121">
    <property type="entry name" value="CYCLIC DI-GMP PHOSPHODIESTERASE PDEF"/>
    <property type="match status" value="1"/>
</dbReference>
<comment type="subcellular location">
    <subcellularLocation>
        <location evidence="1">Cell membrane</location>
        <topology evidence="1">Multi-pass membrane protein</topology>
    </subcellularLocation>
</comment>
<evidence type="ECO:0000256" key="3">
    <source>
        <dbReference type="ARBA" id="ARBA00022475"/>
    </source>
</evidence>
<feature type="domain" description="EAL" evidence="11">
    <location>
        <begin position="262"/>
        <end position="512"/>
    </location>
</feature>
<dbReference type="PANTHER" id="PTHR33121:SF79">
    <property type="entry name" value="CYCLIC DI-GMP PHOSPHODIESTERASE PDED-RELATED"/>
    <property type="match status" value="1"/>
</dbReference>
<dbReference type="Pfam" id="PF12792">
    <property type="entry name" value="CSS-motif"/>
    <property type="match status" value="1"/>
</dbReference>
<reference evidence="13" key="1">
    <citation type="submission" date="2018-09" db="EMBL/GenBank/DDBJ databases">
        <authorList>
            <person name="Zhu H."/>
        </authorList>
    </citation>
    <scope>NUCLEOTIDE SEQUENCE [LARGE SCALE GENOMIC DNA]</scope>
    <source>
        <strain evidence="13">K1S02-23</strain>
    </source>
</reference>
<keyword evidence="4" id="KW-0973">c-di-GMP</keyword>
<dbReference type="InterPro" id="IPR050706">
    <property type="entry name" value="Cyclic-di-GMP_PDE-like"/>
</dbReference>
<keyword evidence="13" id="KW-1185">Reference proteome</keyword>
<evidence type="ECO:0000256" key="4">
    <source>
        <dbReference type="ARBA" id="ARBA00022636"/>
    </source>
</evidence>
<organism evidence="12 13">
    <name type="scientific">Noviherbaspirillum sedimenti</name>
    <dbReference type="NCBI Taxonomy" id="2320865"/>
    <lineage>
        <taxon>Bacteria</taxon>
        <taxon>Pseudomonadati</taxon>
        <taxon>Pseudomonadota</taxon>
        <taxon>Betaproteobacteria</taxon>
        <taxon>Burkholderiales</taxon>
        <taxon>Oxalobacteraceae</taxon>
        <taxon>Noviherbaspirillum</taxon>
    </lineage>
</organism>
<dbReference type="EMBL" id="QYUQ01000002">
    <property type="protein sequence ID" value="RJG02558.1"/>
    <property type="molecule type" value="Genomic_DNA"/>
</dbReference>
<evidence type="ECO:0000259" key="11">
    <source>
        <dbReference type="PROSITE" id="PS50883"/>
    </source>
</evidence>
<comment type="caution">
    <text evidence="12">The sequence shown here is derived from an EMBL/GenBank/DDBJ whole genome shotgun (WGS) entry which is preliminary data.</text>
</comment>
<evidence type="ECO:0000313" key="12">
    <source>
        <dbReference type="EMBL" id="RJG02558.1"/>
    </source>
</evidence>
<dbReference type="Gene3D" id="3.20.20.450">
    <property type="entry name" value="EAL domain"/>
    <property type="match status" value="1"/>
</dbReference>
<evidence type="ECO:0000313" key="13">
    <source>
        <dbReference type="Proteomes" id="UP000266327"/>
    </source>
</evidence>
<proteinExistence type="predicted"/>
<dbReference type="GO" id="GO:0071111">
    <property type="term" value="F:cyclic-guanylate-specific phosphodiesterase activity"/>
    <property type="evidence" value="ECO:0007669"/>
    <property type="project" value="UniProtKB-EC"/>
</dbReference>
<gene>
    <name evidence="12" type="ORF">D3878_14055</name>
</gene>
<dbReference type="InterPro" id="IPR024744">
    <property type="entry name" value="CSS-motif_dom"/>
</dbReference>
<accession>A0A3A3G237</accession>
<keyword evidence="8 10" id="KW-0472">Membrane</keyword>
<dbReference type="EC" id="3.1.4.52" evidence="2"/>
<evidence type="ECO:0000256" key="1">
    <source>
        <dbReference type="ARBA" id="ARBA00004651"/>
    </source>
</evidence>
<evidence type="ECO:0000256" key="2">
    <source>
        <dbReference type="ARBA" id="ARBA00012282"/>
    </source>
</evidence>
<feature type="transmembrane region" description="Helical" evidence="10">
    <location>
        <begin position="236"/>
        <end position="258"/>
    </location>
</feature>
<sequence>MAMVAGLIAIVAPILAALYLASSQSLDEEMARAAALAVEVLRRSDETSNQISAAFEKLEAAHADDPCSLTNIERMRELDLGSTQLQAVGYVANNKLMCSSLGRHGAGFSVGKPDYVNASGVSIRTSVKLPFAPGMPFTIATREQSGYAAIVHRDRALDVALYRPDMSIGLAGRSSRELILSRGPFQPEWLEGIRQGRKGRAFDGKYVLATEPSEKYDYTAYAAVPATYLHAGMRRAALVLVPVGIAAGLVLALAVFYLTRQQLSLPALLRVALRADEFFLLYQPLVDLQSGKWHGAEALIRWRRPDGELLRPDLFIPAAEEGGLIRQLTQKVMALVVRDVSRLLQRHPDFHVGINLSPADLHSDAIVGELRNMLQTAGIGPGSIMVEATERGFLQTEHATQTIKDIRAMGIGVAIDDFGTGYSSLSYLTTFELDYLKIDKSFVDTIGTEAATSQVILHIIEMAKSLNLRIIAEGVETEAQAQYLREHGVHYAQGWLYGKPMPIGELASRLAA</sequence>
<dbReference type="SUPFAM" id="SSF141868">
    <property type="entry name" value="EAL domain-like"/>
    <property type="match status" value="1"/>
</dbReference>
<dbReference type="InterPro" id="IPR035919">
    <property type="entry name" value="EAL_sf"/>
</dbReference>
<dbReference type="AlphaFoldDB" id="A0A3A3G237"/>
<evidence type="ECO:0000256" key="7">
    <source>
        <dbReference type="ARBA" id="ARBA00022989"/>
    </source>
</evidence>
<evidence type="ECO:0000256" key="6">
    <source>
        <dbReference type="ARBA" id="ARBA00022801"/>
    </source>
</evidence>
<name>A0A3A3G237_9BURK</name>
<dbReference type="InterPro" id="IPR001633">
    <property type="entry name" value="EAL_dom"/>
</dbReference>
<keyword evidence="7 10" id="KW-1133">Transmembrane helix</keyword>
<evidence type="ECO:0000256" key="5">
    <source>
        <dbReference type="ARBA" id="ARBA00022692"/>
    </source>
</evidence>
<evidence type="ECO:0000256" key="10">
    <source>
        <dbReference type="SAM" id="Phobius"/>
    </source>
</evidence>
<protein>
    <recommendedName>
        <fullName evidence="2">cyclic-guanylate-specific phosphodiesterase</fullName>
        <ecNumber evidence="2">3.1.4.52</ecNumber>
    </recommendedName>
</protein>
<dbReference type="PROSITE" id="PS50883">
    <property type="entry name" value="EAL"/>
    <property type="match status" value="1"/>
</dbReference>
<dbReference type="CDD" id="cd01948">
    <property type="entry name" value="EAL"/>
    <property type="match status" value="1"/>
</dbReference>